<evidence type="ECO:0000313" key="3">
    <source>
        <dbReference type="Proteomes" id="UP000192578"/>
    </source>
</evidence>
<evidence type="ECO:0000256" key="1">
    <source>
        <dbReference type="SAM" id="MobiDB-lite"/>
    </source>
</evidence>
<gene>
    <name evidence="2" type="ORF">BV898_17717</name>
</gene>
<organism evidence="2 3">
    <name type="scientific">Hypsibius exemplaris</name>
    <name type="common">Freshwater tardigrade</name>
    <dbReference type="NCBI Taxonomy" id="2072580"/>
    <lineage>
        <taxon>Eukaryota</taxon>
        <taxon>Metazoa</taxon>
        <taxon>Ecdysozoa</taxon>
        <taxon>Tardigrada</taxon>
        <taxon>Eutardigrada</taxon>
        <taxon>Parachela</taxon>
        <taxon>Hypsibioidea</taxon>
        <taxon>Hypsibiidae</taxon>
        <taxon>Hypsibius</taxon>
    </lineage>
</organism>
<name>A0A9X6RME7_HYPEX</name>
<feature type="region of interest" description="Disordered" evidence="1">
    <location>
        <begin position="209"/>
        <end position="405"/>
    </location>
</feature>
<feature type="compositionally biased region" description="Basic and acidic residues" evidence="1">
    <location>
        <begin position="235"/>
        <end position="244"/>
    </location>
</feature>
<dbReference type="AlphaFoldDB" id="A0A9X6RME7"/>
<dbReference type="EMBL" id="MTYJ01000312">
    <property type="protein sequence ID" value="OWA53284.1"/>
    <property type="molecule type" value="Genomic_DNA"/>
</dbReference>
<keyword evidence="3" id="KW-1185">Reference proteome</keyword>
<feature type="compositionally biased region" description="Basic residues" evidence="1">
    <location>
        <begin position="288"/>
        <end position="298"/>
    </location>
</feature>
<evidence type="ECO:0000313" key="2">
    <source>
        <dbReference type="EMBL" id="OWA53284.1"/>
    </source>
</evidence>
<feature type="compositionally biased region" description="Basic and acidic residues" evidence="1">
    <location>
        <begin position="262"/>
        <end position="271"/>
    </location>
</feature>
<reference evidence="3" key="1">
    <citation type="submission" date="2017-01" db="EMBL/GenBank/DDBJ databases">
        <title>Comparative genomics of anhydrobiosis in the tardigrade Hypsibius dujardini.</title>
        <authorList>
            <person name="Yoshida Y."/>
            <person name="Koutsovoulos G."/>
            <person name="Laetsch D."/>
            <person name="Stevens L."/>
            <person name="Kumar S."/>
            <person name="Horikawa D."/>
            <person name="Ishino K."/>
            <person name="Komine S."/>
            <person name="Tomita M."/>
            <person name="Blaxter M."/>
            <person name="Arakawa K."/>
        </authorList>
    </citation>
    <scope>NUCLEOTIDE SEQUENCE [LARGE SCALE GENOMIC DNA]</scope>
    <source>
        <strain evidence="3">Z151</strain>
    </source>
</reference>
<feature type="compositionally biased region" description="Basic and acidic residues" evidence="1">
    <location>
        <begin position="385"/>
        <end position="399"/>
    </location>
</feature>
<proteinExistence type="predicted"/>
<dbReference type="Proteomes" id="UP000192578">
    <property type="component" value="Unassembled WGS sequence"/>
</dbReference>
<feature type="compositionally biased region" description="Polar residues" evidence="1">
    <location>
        <begin position="220"/>
        <end position="234"/>
    </location>
</feature>
<accession>A0A9X6RME7</accession>
<comment type="caution">
    <text evidence="2">The sequence shown here is derived from an EMBL/GenBank/DDBJ whole genome shotgun (WGS) entry which is preliminary data.</text>
</comment>
<protein>
    <submittedName>
        <fullName evidence="2">Uncharacterized protein</fullName>
    </submittedName>
</protein>
<feature type="compositionally biased region" description="Basic residues" evidence="1">
    <location>
        <begin position="367"/>
        <end position="381"/>
    </location>
</feature>
<sequence>MKRQRVDNVGNQTAFRSFTITNGNGLPHSTVPGFSFDQLMSYVDPHPEVTPNAWRKALDRPSQMAFYYQLDLRCETPSIVKAVRVRPEKIENGQKSRLIPTVFIRQQKLAASYVQTVLGKSHLGQIEDLIRLLEHVGAIVPDSEETEEENGENWAPINQSIDQAAESSSEGINQSIELAAESSSEGTENGIGVSNLFRQVLHTDSNDTDEDVAALGVPNGLTTNGSQAGTFNSRGSERERETTPDHSQNGDGSDGDANGMGHGDRDKRSDSDADGEDGSVASTAATKTTKRKRGKNAKVVKPVFFSSPESSQSRTKQHEALVTAPEEQSVHRIRTLPVSQRPEPEGDAEYLPDDASSSCAGSDDHRSTRRSKRKRQQKPKGPRVSLDRASQDGSTRQRPEPPTAEALVSLRGRCSYLENTLDRLQFHLKNPAVVPPAYTSMFDVTSPWYFEEAGPDKVELHPGTNIYVDNGCLELVAHFVELGVNRYVWFLMQRVLGGEGGVRRLASIKEMEILSAEVDGKRSPKKFCERILGPAVFSALETHVRTVISTTRGGDPSNMPPSLAGELGFKLDDWMRKQRERWGKK</sequence>